<keyword evidence="2" id="KW-1185">Reference proteome</keyword>
<dbReference type="Proteomes" id="UP001165427">
    <property type="component" value="Unassembled WGS sequence"/>
</dbReference>
<dbReference type="InterPro" id="IPR019300">
    <property type="entry name" value="CooT"/>
</dbReference>
<comment type="caution">
    <text evidence="1">The sequence shown here is derived from an EMBL/GenBank/DDBJ whole genome shotgun (WGS) entry which is preliminary data.</text>
</comment>
<evidence type="ECO:0000313" key="1">
    <source>
        <dbReference type="EMBL" id="MCJ8499326.1"/>
    </source>
</evidence>
<protein>
    <submittedName>
        <fullName evidence="1">CooT family nickel-binding protein</fullName>
    </submittedName>
</protein>
<gene>
    <name evidence="1" type="ORF">MRX98_01960</name>
</gene>
<reference evidence="1" key="1">
    <citation type="submission" date="2022-04" db="EMBL/GenBank/DDBJ databases">
        <title>Desulfatitalea alkaliphila sp. nov., a novel anaerobic sulfate-reducing bacterium isolated from terrestrial mud volcano, Taman Peninsula, Russia.</title>
        <authorList>
            <person name="Khomyakova M.A."/>
            <person name="Merkel A.Y."/>
            <person name="Slobodkin A.I."/>
        </authorList>
    </citation>
    <scope>NUCLEOTIDE SEQUENCE</scope>
    <source>
        <strain evidence="1">M08but</strain>
    </source>
</reference>
<sequence length="62" mass="6904">MCEANVYMEQNGREDLLLASVDVIEPQADGSLRMVNIFGEQKVVRAAIKCMCLVDHRIVLAP</sequence>
<dbReference type="Pfam" id="PF10133">
    <property type="entry name" value="CooT"/>
    <property type="match status" value="1"/>
</dbReference>
<dbReference type="AlphaFoldDB" id="A0AA41R0I8"/>
<proteinExistence type="predicted"/>
<dbReference type="EMBL" id="JALJRB010000002">
    <property type="protein sequence ID" value="MCJ8499326.1"/>
    <property type="molecule type" value="Genomic_DNA"/>
</dbReference>
<dbReference type="RefSeq" id="WP_246902557.1">
    <property type="nucleotide sequence ID" value="NZ_JALJRB010000002.1"/>
</dbReference>
<accession>A0AA41R0I8</accession>
<evidence type="ECO:0000313" key="2">
    <source>
        <dbReference type="Proteomes" id="UP001165427"/>
    </source>
</evidence>
<name>A0AA41R0I8_9BACT</name>
<organism evidence="1 2">
    <name type="scientific">Desulfatitalea alkaliphila</name>
    <dbReference type="NCBI Taxonomy" id="2929485"/>
    <lineage>
        <taxon>Bacteria</taxon>
        <taxon>Pseudomonadati</taxon>
        <taxon>Thermodesulfobacteriota</taxon>
        <taxon>Desulfobacteria</taxon>
        <taxon>Desulfobacterales</taxon>
        <taxon>Desulfosarcinaceae</taxon>
        <taxon>Desulfatitalea</taxon>
    </lineage>
</organism>